<dbReference type="EMBL" id="WWHY01000001">
    <property type="protein sequence ID" value="MYR34043.1"/>
    <property type="molecule type" value="Genomic_DNA"/>
</dbReference>
<protein>
    <submittedName>
        <fullName evidence="5">NAD(P)-binding domain-containing protein</fullName>
    </submittedName>
</protein>
<dbReference type="RefSeq" id="WP_161111385.1">
    <property type="nucleotide sequence ID" value="NZ_JBHYPC010000004.1"/>
</dbReference>
<evidence type="ECO:0000256" key="1">
    <source>
        <dbReference type="ARBA" id="ARBA00009080"/>
    </source>
</evidence>
<keyword evidence="2" id="KW-0560">Oxidoreductase</keyword>
<dbReference type="InterPro" id="IPR048666">
    <property type="entry name" value="RedAm-like_C"/>
</dbReference>
<dbReference type="Gene3D" id="3.40.50.720">
    <property type="entry name" value="NAD(P)-binding Rossmann-like Domain"/>
    <property type="match status" value="1"/>
</dbReference>
<dbReference type="InterPro" id="IPR013328">
    <property type="entry name" value="6PGD_dom2"/>
</dbReference>
<dbReference type="Pfam" id="PF21761">
    <property type="entry name" value="RedAm-like_C"/>
    <property type="match status" value="1"/>
</dbReference>
<evidence type="ECO:0000313" key="6">
    <source>
        <dbReference type="Proteomes" id="UP000467124"/>
    </source>
</evidence>
<dbReference type="Proteomes" id="UP000467124">
    <property type="component" value="Unassembled WGS sequence"/>
</dbReference>
<dbReference type="GO" id="GO:0000785">
    <property type="term" value="C:chromatin"/>
    <property type="evidence" value="ECO:0007669"/>
    <property type="project" value="TreeGrafter"/>
</dbReference>
<reference evidence="5 6" key="1">
    <citation type="journal article" date="2019" name="Nat. Commun.">
        <title>The antimicrobial potential of Streptomyces from insect microbiomes.</title>
        <authorList>
            <person name="Chevrette M.G."/>
            <person name="Carlson C.M."/>
            <person name="Ortega H.E."/>
            <person name="Thomas C."/>
            <person name="Ananiev G.E."/>
            <person name="Barns K.J."/>
            <person name="Book A.J."/>
            <person name="Cagnazzo J."/>
            <person name="Carlos C."/>
            <person name="Flanigan W."/>
            <person name="Grubbs K.J."/>
            <person name="Horn H.A."/>
            <person name="Hoffmann F.M."/>
            <person name="Klassen J.L."/>
            <person name="Knack J.J."/>
            <person name="Lewin G.R."/>
            <person name="McDonald B.R."/>
            <person name="Muller L."/>
            <person name="Melo W.G.P."/>
            <person name="Pinto-Tomas A.A."/>
            <person name="Schmitz A."/>
            <person name="Wendt-Pienkowski E."/>
            <person name="Wildman S."/>
            <person name="Zhao M."/>
            <person name="Zhang F."/>
            <person name="Bugni T.S."/>
            <person name="Andes D.R."/>
            <person name="Pupo M.T."/>
            <person name="Currie C.R."/>
        </authorList>
    </citation>
    <scope>NUCLEOTIDE SEQUENCE [LARGE SCALE GENOMIC DNA]</scope>
    <source>
        <strain evidence="5 6">SID5840</strain>
    </source>
</reference>
<name>A0A7K2IVR2_9ACTN</name>
<gene>
    <name evidence="5" type="ORF">GTW20_17730</name>
</gene>
<evidence type="ECO:0000259" key="4">
    <source>
        <dbReference type="Pfam" id="PF21761"/>
    </source>
</evidence>
<proteinExistence type="inferred from homology"/>
<dbReference type="PANTHER" id="PTHR43580:SF2">
    <property type="entry name" value="CYTOKINE-LIKE NUCLEAR FACTOR N-PAC"/>
    <property type="match status" value="1"/>
</dbReference>
<feature type="domain" description="NADPH-dependent reductive aminase-like C-terminal" evidence="4">
    <location>
        <begin position="166"/>
        <end position="291"/>
    </location>
</feature>
<dbReference type="InterPro" id="IPR015815">
    <property type="entry name" value="HIBADH-related"/>
</dbReference>
<dbReference type="InterPro" id="IPR006115">
    <property type="entry name" value="6PGDH_NADP-bd"/>
</dbReference>
<organism evidence="5 6">
    <name type="scientific">Nocardiopsis alba</name>
    <dbReference type="NCBI Taxonomy" id="53437"/>
    <lineage>
        <taxon>Bacteria</taxon>
        <taxon>Bacillati</taxon>
        <taxon>Actinomycetota</taxon>
        <taxon>Actinomycetes</taxon>
        <taxon>Streptosporangiales</taxon>
        <taxon>Nocardiopsidaceae</taxon>
        <taxon>Nocardiopsis</taxon>
    </lineage>
</organism>
<dbReference type="GO" id="GO:0050661">
    <property type="term" value="F:NADP binding"/>
    <property type="evidence" value="ECO:0007669"/>
    <property type="project" value="InterPro"/>
</dbReference>
<evidence type="ECO:0000313" key="5">
    <source>
        <dbReference type="EMBL" id="MYR34043.1"/>
    </source>
</evidence>
<dbReference type="PANTHER" id="PTHR43580">
    <property type="entry name" value="OXIDOREDUCTASE GLYR1-RELATED"/>
    <property type="match status" value="1"/>
</dbReference>
<dbReference type="Gene3D" id="1.10.1040.10">
    <property type="entry name" value="N-(1-d-carboxylethyl)-l-norvaline Dehydrogenase, domain 2"/>
    <property type="match status" value="1"/>
</dbReference>
<dbReference type="InterPro" id="IPR036291">
    <property type="entry name" value="NAD(P)-bd_dom_sf"/>
</dbReference>
<dbReference type="InterPro" id="IPR051265">
    <property type="entry name" value="HIBADH-related_NP60_sf"/>
</dbReference>
<dbReference type="GO" id="GO:0031491">
    <property type="term" value="F:nucleosome binding"/>
    <property type="evidence" value="ECO:0007669"/>
    <property type="project" value="TreeGrafter"/>
</dbReference>
<dbReference type="AlphaFoldDB" id="A0A7K2IVR2"/>
<comment type="caution">
    <text evidence="5">The sequence shown here is derived from an EMBL/GenBank/DDBJ whole genome shotgun (WGS) entry which is preliminary data.</text>
</comment>
<dbReference type="GO" id="GO:0140673">
    <property type="term" value="P:transcription elongation-coupled chromatin remodeling"/>
    <property type="evidence" value="ECO:0007669"/>
    <property type="project" value="TreeGrafter"/>
</dbReference>
<dbReference type="SUPFAM" id="SSF51735">
    <property type="entry name" value="NAD(P)-binding Rossmann-fold domains"/>
    <property type="match status" value="1"/>
</dbReference>
<dbReference type="PIRSF" id="PIRSF000103">
    <property type="entry name" value="HIBADH"/>
    <property type="match status" value="1"/>
</dbReference>
<comment type="similarity">
    <text evidence="1">Belongs to the HIBADH-related family.</text>
</comment>
<dbReference type="GO" id="GO:0016491">
    <property type="term" value="F:oxidoreductase activity"/>
    <property type="evidence" value="ECO:0007669"/>
    <property type="project" value="UniProtKB-KW"/>
</dbReference>
<evidence type="ECO:0000259" key="3">
    <source>
        <dbReference type="Pfam" id="PF03446"/>
    </source>
</evidence>
<feature type="domain" description="6-phosphogluconate dehydrogenase NADP-binding" evidence="3">
    <location>
        <begin position="11"/>
        <end position="160"/>
    </location>
</feature>
<dbReference type="Pfam" id="PF03446">
    <property type="entry name" value="NAD_binding_2"/>
    <property type="match status" value="1"/>
</dbReference>
<accession>A0A7K2IVR2</accession>
<sequence length="293" mass="30946">MKNDGVTKGSVALLGLGAMGRVLAERLLDAGHPVTVWNRTPGRDTALVERGARRAETVREAVTAATTVVTCLFDHASVRETLEPVGADLAGRTLVDLTTTTPNEARWLGGWAEERDIEHLDGAIMATPSMIGAPEASLLYSGSAEAFGRHRTLFEVWGSATYDGADHGAASLFDLALLSGMYTMFTGFAHGAAMVTSAGVTAEEFAHRSARLLSAMTGVFPMTAKVIDEGDYTGPGQSLEWTATALDTIARASAEQGVSPGPIEMTRALVLAQIEAGYGNENSDRIYEELRAG</sequence>
<evidence type="ECO:0000256" key="2">
    <source>
        <dbReference type="ARBA" id="ARBA00023002"/>
    </source>
</evidence>
<dbReference type="GO" id="GO:0003677">
    <property type="term" value="F:DNA binding"/>
    <property type="evidence" value="ECO:0007669"/>
    <property type="project" value="TreeGrafter"/>
</dbReference>